<dbReference type="SUPFAM" id="SSF53697">
    <property type="entry name" value="SIS domain"/>
    <property type="match status" value="1"/>
</dbReference>
<dbReference type="GO" id="GO:0005829">
    <property type="term" value="C:cytosol"/>
    <property type="evidence" value="ECO:0007669"/>
    <property type="project" value="TreeGrafter"/>
</dbReference>
<keyword evidence="2" id="KW-0324">Glycolysis</keyword>
<evidence type="ECO:0000256" key="3">
    <source>
        <dbReference type="ARBA" id="ARBA00023235"/>
    </source>
</evidence>
<dbReference type="EMBL" id="CAEZSP010000038">
    <property type="protein sequence ID" value="CAB4545896.1"/>
    <property type="molecule type" value="Genomic_DNA"/>
</dbReference>
<reference evidence="4" key="1">
    <citation type="submission" date="2020-05" db="EMBL/GenBank/DDBJ databases">
        <authorList>
            <person name="Chiriac C."/>
            <person name="Salcher M."/>
            <person name="Ghai R."/>
            <person name="Kavagutti S V."/>
        </authorList>
    </citation>
    <scope>NUCLEOTIDE SEQUENCE</scope>
</reference>
<proteinExistence type="predicted"/>
<dbReference type="PANTHER" id="PTHR11469:SF1">
    <property type="entry name" value="GLUCOSE-6-PHOSPHATE ISOMERASE"/>
    <property type="match status" value="1"/>
</dbReference>
<keyword evidence="3" id="KW-0413">Isomerase</keyword>
<dbReference type="GO" id="GO:0048029">
    <property type="term" value="F:monosaccharide binding"/>
    <property type="evidence" value="ECO:0007669"/>
    <property type="project" value="TreeGrafter"/>
</dbReference>
<keyword evidence="1" id="KW-0312">Gluconeogenesis</keyword>
<evidence type="ECO:0000256" key="1">
    <source>
        <dbReference type="ARBA" id="ARBA00022432"/>
    </source>
</evidence>
<organism evidence="4">
    <name type="scientific">freshwater metagenome</name>
    <dbReference type="NCBI Taxonomy" id="449393"/>
    <lineage>
        <taxon>unclassified sequences</taxon>
        <taxon>metagenomes</taxon>
        <taxon>ecological metagenomes</taxon>
    </lineage>
</organism>
<evidence type="ECO:0000313" key="4">
    <source>
        <dbReference type="EMBL" id="CAB4545896.1"/>
    </source>
</evidence>
<dbReference type="GO" id="GO:0097367">
    <property type="term" value="F:carbohydrate derivative binding"/>
    <property type="evidence" value="ECO:0007669"/>
    <property type="project" value="InterPro"/>
</dbReference>
<dbReference type="InterPro" id="IPR001672">
    <property type="entry name" value="G6P_Isomerase"/>
</dbReference>
<accession>A0A6J6C3U7</accession>
<dbReference type="Gene3D" id="3.40.50.10490">
    <property type="entry name" value="Glucose-6-phosphate isomerase like protein, domain 1"/>
    <property type="match status" value="3"/>
</dbReference>
<dbReference type="PANTHER" id="PTHR11469">
    <property type="entry name" value="GLUCOSE-6-PHOSPHATE ISOMERASE"/>
    <property type="match status" value="1"/>
</dbReference>
<protein>
    <submittedName>
        <fullName evidence="4">Unannotated protein</fullName>
    </submittedName>
</protein>
<dbReference type="GO" id="GO:0004347">
    <property type="term" value="F:glucose-6-phosphate isomerase activity"/>
    <property type="evidence" value="ECO:0007669"/>
    <property type="project" value="InterPro"/>
</dbReference>
<dbReference type="GO" id="GO:0006094">
    <property type="term" value="P:gluconeogenesis"/>
    <property type="evidence" value="ECO:0007669"/>
    <property type="project" value="UniProtKB-KW"/>
</dbReference>
<dbReference type="AlphaFoldDB" id="A0A6J6C3U7"/>
<evidence type="ECO:0000256" key="2">
    <source>
        <dbReference type="ARBA" id="ARBA00023152"/>
    </source>
</evidence>
<dbReference type="PROSITE" id="PS51463">
    <property type="entry name" value="P_GLUCOSE_ISOMERASE_3"/>
    <property type="match status" value="1"/>
</dbReference>
<gene>
    <name evidence="4" type="ORF">UFOPK1440_00781</name>
</gene>
<dbReference type="GO" id="GO:0006096">
    <property type="term" value="P:glycolytic process"/>
    <property type="evidence" value="ECO:0007669"/>
    <property type="project" value="UniProtKB-KW"/>
</dbReference>
<sequence length="520" mass="55747">MSISLSGKALSSINRESPRYKLLQDAHIKIAQKDIFTWGTAASAEAAIRLNWIDLPESSLLLKPAISEVLAHFAMRKRLILCGMGGSSLAPEVLAKTFNKEIFIVDSTDPHYLKSAMAPGLSDSLVIVSSKSGSTLETSSQRTFFEEALKAAGLSPQDHMLFVTDPGSPLDIQVRVAGFTVINADPNVGGRFSALSAFGVVPAALAGIDVWKILSDAAEAKRDFLADDQTIIDVAYLLSEVAGQYVATTDEGSGFPGLSDWLEQLVAESTGKDGRGRLPIVCEDLEAASKSKAFILTFVQSSGAVADLSVVAPLGAHFIFWEWVTALIGVTLEIDPFNQPNVTEAKEQTSALLSEWKTSNGVEVPRLTADSTDGDIEIFGGGLSLKQALLQVIESTSTDGYIAIMAYLDRGADSKLAELREIISTKAGRPVTFGWGPRFLHSTGQFHKAGQPNGSFLQITGDFEIDYEIAGNDFGFATLITAQALGDGRALMQRKYPLLRLNCLNRKAGINQILAAARSL</sequence>
<dbReference type="GO" id="GO:0051156">
    <property type="term" value="P:glucose 6-phosphate metabolic process"/>
    <property type="evidence" value="ECO:0007669"/>
    <property type="project" value="TreeGrafter"/>
</dbReference>
<dbReference type="InterPro" id="IPR046348">
    <property type="entry name" value="SIS_dom_sf"/>
</dbReference>
<name>A0A6J6C3U7_9ZZZZ</name>